<dbReference type="GO" id="GO:0006103">
    <property type="term" value="P:2-oxoglutarate metabolic process"/>
    <property type="evidence" value="ECO:0007669"/>
    <property type="project" value="TreeGrafter"/>
</dbReference>
<dbReference type="InterPro" id="IPR001100">
    <property type="entry name" value="Pyr_nuc-diS_OxRdtase"/>
</dbReference>
<keyword evidence="6" id="KW-0285">Flavoprotein</keyword>
<keyword evidence="5" id="KW-0963">Cytoplasm</keyword>
<dbReference type="PANTHER" id="PTHR22912:SF224">
    <property type="entry name" value="DIHYDROLIPOYL DEHYDROGENASE"/>
    <property type="match status" value="1"/>
</dbReference>
<dbReference type="AlphaFoldDB" id="A0A3B0ZUK1"/>
<dbReference type="NCBIfam" id="TIGR01350">
    <property type="entry name" value="lipoamide_DH"/>
    <property type="match status" value="1"/>
</dbReference>
<dbReference type="FunFam" id="3.30.390.30:FF:000001">
    <property type="entry name" value="Dihydrolipoyl dehydrogenase"/>
    <property type="match status" value="1"/>
</dbReference>
<dbReference type="InterPro" id="IPR016156">
    <property type="entry name" value="FAD/NAD-linked_Rdtase_dimer_sf"/>
</dbReference>
<evidence type="ECO:0000256" key="7">
    <source>
        <dbReference type="ARBA" id="ARBA00022827"/>
    </source>
</evidence>
<keyword evidence="11" id="KW-0676">Redox-active center</keyword>
<evidence type="ECO:0000256" key="8">
    <source>
        <dbReference type="ARBA" id="ARBA00023002"/>
    </source>
</evidence>
<dbReference type="Pfam" id="PF07992">
    <property type="entry name" value="Pyr_redox_2"/>
    <property type="match status" value="1"/>
</dbReference>
<dbReference type="Gene3D" id="3.50.50.60">
    <property type="entry name" value="FAD/NAD(P)-binding domain"/>
    <property type="match status" value="2"/>
</dbReference>
<feature type="domain" description="FAD/NAD(P)-binding" evidence="13">
    <location>
        <begin position="4"/>
        <end position="334"/>
    </location>
</feature>
<dbReference type="GO" id="GO:0004148">
    <property type="term" value="F:dihydrolipoyl dehydrogenase (NADH) activity"/>
    <property type="evidence" value="ECO:0007669"/>
    <property type="project" value="InterPro"/>
</dbReference>
<comment type="similarity">
    <text evidence="3">Belongs to the class-I pyridine nucleotide-disulfide oxidoreductase family.</text>
</comment>
<dbReference type="Gene3D" id="3.30.390.30">
    <property type="match status" value="1"/>
</dbReference>
<comment type="cofactor">
    <cofactor evidence="1">
        <name>FAD</name>
        <dbReference type="ChEBI" id="CHEBI:57692"/>
    </cofactor>
</comment>
<dbReference type="PRINTS" id="PR00411">
    <property type="entry name" value="PNDRDTASEI"/>
</dbReference>
<evidence type="ECO:0000256" key="5">
    <source>
        <dbReference type="ARBA" id="ARBA00022490"/>
    </source>
</evidence>
<evidence type="ECO:0000313" key="14">
    <source>
        <dbReference type="EMBL" id="VAW91733.1"/>
    </source>
</evidence>
<comment type="subcellular location">
    <subcellularLocation>
        <location evidence="2">Cytoplasm</location>
    </subcellularLocation>
</comment>
<evidence type="ECO:0000256" key="3">
    <source>
        <dbReference type="ARBA" id="ARBA00007532"/>
    </source>
</evidence>
<reference evidence="14" key="1">
    <citation type="submission" date="2018-06" db="EMBL/GenBank/DDBJ databases">
        <authorList>
            <person name="Zhirakovskaya E."/>
        </authorList>
    </citation>
    <scope>NUCLEOTIDE SEQUENCE</scope>
</reference>
<sequence>MKHYDVIVIGGGPAGYVAAIRCAQQGLKTACIDSGVNDKDEASLGGTCLNVGCIPSKALLESSELFERCQRDTAAHGIKVSKVTLELETLMQRKQQVVNDLTSGINALFKVNGIDLYTGSGKLFTENKVEVTLTKNNTKEELTATDIILAPGSVPRVINNIPYTNDKIVDSTAALSFDKVPKRLAIIGAGIIGLELGSVWRRLGAEVTLFEASKDFLPAVDQTIAKQASKIFTQQGLIFSFACQIKTTEIKNNKVTINYMQANKEKSETFDKVFVAVGRSPNTKNVFDPASGLICDEHGFIEVDAQCQTNLAHVYAIGDAVRGPMLAHKGEEEGAMVADLIAGYFASVNYDTIPFVVYTEPEMAWCGKTEQQLKSENIKYKSGTFSFTGNGRARAMRQTQGLIKTLADAKTDRILGVHMFGPHVSELISQAVIAMEFNSSSEDLAMTMFAHPSLSEVFHESAMDVLDRAIHKGKAKKS</sequence>
<dbReference type="InterPro" id="IPR006258">
    <property type="entry name" value="Lipoamide_DH"/>
</dbReference>
<dbReference type="SUPFAM" id="SSF51905">
    <property type="entry name" value="FAD/NAD(P)-binding domain"/>
    <property type="match status" value="1"/>
</dbReference>
<evidence type="ECO:0000256" key="11">
    <source>
        <dbReference type="ARBA" id="ARBA00023284"/>
    </source>
</evidence>
<dbReference type="PROSITE" id="PS00076">
    <property type="entry name" value="PYRIDINE_REDOX_1"/>
    <property type="match status" value="1"/>
</dbReference>
<dbReference type="PRINTS" id="PR00368">
    <property type="entry name" value="FADPNR"/>
</dbReference>
<keyword evidence="7" id="KW-0274">FAD</keyword>
<protein>
    <recommendedName>
        <fullName evidence="4">Dihydrolipoyl dehydrogenase</fullName>
    </recommendedName>
</protein>
<evidence type="ECO:0000256" key="2">
    <source>
        <dbReference type="ARBA" id="ARBA00004496"/>
    </source>
</evidence>
<proteinExistence type="inferred from homology"/>
<evidence type="ECO:0000259" key="12">
    <source>
        <dbReference type="Pfam" id="PF02852"/>
    </source>
</evidence>
<dbReference type="EMBL" id="UOFT01000016">
    <property type="protein sequence ID" value="VAW91733.1"/>
    <property type="molecule type" value="Genomic_DNA"/>
</dbReference>
<dbReference type="SUPFAM" id="SSF55424">
    <property type="entry name" value="FAD/NAD-linked reductases, dimerisation (C-terminal) domain"/>
    <property type="match status" value="1"/>
</dbReference>
<gene>
    <name evidence="14" type="ORF">MNBD_GAMMA23-109</name>
</gene>
<keyword evidence="10" id="KW-1015">Disulfide bond</keyword>
<evidence type="ECO:0000256" key="6">
    <source>
        <dbReference type="ARBA" id="ARBA00022630"/>
    </source>
</evidence>
<evidence type="ECO:0000259" key="13">
    <source>
        <dbReference type="Pfam" id="PF07992"/>
    </source>
</evidence>
<evidence type="ECO:0000256" key="4">
    <source>
        <dbReference type="ARBA" id="ARBA00016961"/>
    </source>
</evidence>
<dbReference type="InterPro" id="IPR004099">
    <property type="entry name" value="Pyr_nucl-diS_OxRdtase_dimer"/>
</dbReference>
<accession>A0A3B0ZUK1</accession>
<dbReference type="Pfam" id="PF02852">
    <property type="entry name" value="Pyr_redox_dim"/>
    <property type="match status" value="1"/>
</dbReference>
<evidence type="ECO:0000256" key="9">
    <source>
        <dbReference type="ARBA" id="ARBA00023027"/>
    </source>
</evidence>
<evidence type="ECO:0000256" key="1">
    <source>
        <dbReference type="ARBA" id="ARBA00001974"/>
    </source>
</evidence>
<dbReference type="InterPro" id="IPR012999">
    <property type="entry name" value="Pyr_OxRdtase_I_AS"/>
</dbReference>
<keyword evidence="8 14" id="KW-0560">Oxidoreductase</keyword>
<name>A0A3B0ZUK1_9ZZZZ</name>
<feature type="domain" description="Pyridine nucleotide-disulphide oxidoreductase dimerisation" evidence="12">
    <location>
        <begin position="353"/>
        <end position="461"/>
    </location>
</feature>
<dbReference type="InterPro" id="IPR050151">
    <property type="entry name" value="Class-I_Pyr_Nuc-Dis_Oxidored"/>
</dbReference>
<dbReference type="GO" id="GO:0050660">
    <property type="term" value="F:flavin adenine dinucleotide binding"/>
    <property type="evidence" value="ECO:0007669"/>
    <property type="project" value="InterPro"/>
</dbReference>
<dbReference type="PIRSF" id="PIRSF000350">
    <property type="entry name" value="Mercury_reductase_MerA"/>
    <property type="match status" value="1"/>
</dbReference>
<organism evidence="14">
    <name type="scientific">hydrothermal vent metagenome</name>
    <dbReference type="NCBI Taxonomy" id="652676"/>
    <lineage>
        <taxon>unclassified sequences</taxon>
        <taxon>metagenomes</taxon>
        <taxon>ecological metagenomes</taxon>
    </lineage>
</organism>
<evidence type="ECO:0000256" key="10">
    <source>
        <dbReference type="ARBA" id="ARBA00023157"/>
    </source>
</evidence>
<keyword evidence="9" id="KW-0520">NAD</keyword>
<dbReference type="InterPro" id="IPR023753">
    <property type="entry name" value="FAD/NAD-binding_dom"/>
</dbReference>
<dbReference type="PANTHER" id="PTHR22912">
    <property type="entry name" value="DISULFIDE OXIDOREDUCTASE"/>
    <property type="match status" value="1"/>
</dbReference>
<dbReference type="GO" id="GO:0005737">
    <property type="term" value="C:cytoplasm"/>
    <property type="evidence" value="ECO:0007669"/>
    <property type="project" value="UniProtKB-SubCell"/>
</dbReference>
<dbReference type="InterPro" id="IPR036188">
    <property type="entry name" value="FAD/NAD-bd_sf"/>
</dbReference>